<protein>
    <recommendedName>
        <fullName evidence="4 10">2-isopropylmalate synthase</fullName>
        <ecNumber evidence="4 10">2.3.3.13</ecNumber>
    </recommendedName>
    <alternativeName>
        <fullName evidence="10">Alpha-IPM synthase</fullName>
    </alternativeName>
    <alternativeName>
        <fullName evidence="10">Alpha-isopropylmalate synthase</fullName>
    </alternativeName>
</protein>
<comment type="subunit">
    <text evidence="10">Homodimer.</text>
</comment>
<dbReference type="EC" id="2.3.3.13" evidence="4 10"/>
<dbReference type="GO" id="GO:0003985">
    <property type="term" value="F:acetyl-CoA C-acetyltransferase activity"/>
    <property type="evidence" value="ECO:0007669"/>
    <property type="project" value="UniProtKB-UniRule"/>
</dbReference>
<dbReference type="InterPro" id="IPR036230">
    <property type="entry name" value="LeuA_allosteric_dom_sf"/>
</dbReference>
<dbReference type="Gene3D" id="3.30.160.270">
    <property type="match status" value="1"/>
</dbReference>
<keyword evidence="5 10" id="KW-0432">Leucine biosynthesis</keyword>
<evidence type="ECO:0000313" key="13">
    <source>
        <dbReference type="Proteomes" id="UP000218896"/>
    </source>
</evidence>
<reference evidence="12 13" key="1">
    <citation type="submission" date="2017-08" db="EMBL/GenBank/DDBJ databases">
        <title>Halovibrio sewagensis sp. nov., isolated from wastewater of high salinity.</title>
        <authorList>
            <person name="Dong X."/>
            <person name="Zhang G."/>
        </authorList>
    </citation>
    <scope>NUCLEOTIDE SEQUENCE [LARGE SCALE GENOMIC DNA]</scope>
    <source>
        <strain evidence="12 13">YL5-2</strain>
    </source>
</reference>
<dbReference type="EMBL" id="NSKD01000003">
    <property type="protein sequence ID" value="PAU80607.1"/>
    <property type="molecule type" value="Genomic_DNA"/>
</dbReference>
<dbReference type="HAMAP" id="MF_00572">
    <property type="entry name" value="LeuA_type2"/>
    <property type="match status" value="1"/>
</dbReference>
<evidence type="ECO:0000256" key="7">
    <source>
        <dbReference type="ARBA" id="ARBA00022679"/>
    </source>
</evidence>
<comment type="caution">
    <text evidence="12">The sequence shown here is derived from an EMBL/GenBank/DDBJ whole genome shotgun (WGS) entry which is preliminary data.</text>
</comment>
<organism evidence="12 13">
    <name type="scientific">Halovibrio salipaludis</name>
    <dbReference type="NCBI Taxonomy" id="2032626"/>
    <lineage>
        <taxon>Bacteria</taxon>
        <taxon>Pseudomonadati</taxon>
        <taxon>Pseudomonadota</taxon>
        <taxon>Gammaproteobacteria</taxon>
        <taxon>Oceanospirillales</taxon>
        <taxon>Halomonadaceae</taxon>
        <taxon>Halovibrio</taxon>
    </lineage>
</organism>
<feature type="binding site" evidence="10">
    <location>
        <position position="243"/>
    </location>
    <ligand>
        <name>Mg(2+)</name>
        <dbReference type="ChEBI" id="CHEBI:18420"/>
    </ligand>
</feature>
<dbReference type="OrthoDB" id="9803573at2"/>
<keyword evidence="9 10" id="KW-0100">Branched-chain amino acid biosynthesis</keyword>
<evidence type="ECO:0000256" key="4">
    <source>
        <dbReference type="ARBA" id="ARBA00012973"/>
    </source>
</evidence>
<evidence type="ECO:0000256" key="6">
    <source>
        <dbReference type="ARBA" id="ARBA00022605"/>
    </source>
</evidence>
<sequence>MAFDHRKYRPFKPLNKTDRRWPNQVIEKAPTYSAVDLRDGNQALVKPMNIAQKQRLFDLLVKLGYKQIEIGFPAASQPDFDFCRKLITENRIPEDVSIQILTQARPELIKRSFEALDGVHSAIVHVYNSTSTAQREQVFEMDMEGVKQIAVDGAKEVQRHAKNYPDTEWIFQYSPESFSATEVDYAVEVVDAVNDVWRPDQGQQVIINLPATVEMATPNVFADQIEWFCDHVRYRDHFSLSVHTHNDRGCAIAAAELAVMAGADRVEGTLLGNGERTGNMDLVTFGMNLYSQGIDPEVDLSGMAEIVDVVEACTEIATHPRHPWAGELVFTAFSGSHQDAIRKCMAKHGENDIWNVAYLPIDPQDIGRRYEEVVRINSQSGKGGVAMVLERDYGISLPRWLQIEFAKVVQKEAEITGGEVDSSTIHKLFERDYLQVPKGWTLHTYDLHRTDDGVQASVVVGNGERTELKGGGQGAVEAVVDALQRRHDVSVAVEAYDEFALGEGTSANALACIRIQVNGEVYSAAALAEDTTSATLQALLSSVARCVNANAVDTAAVL</sequence>
<dbReference type="GO" id="GO:0009098">
    <property type="term" value="P:L-leucine biosynthetic process"/>
    <property type="evidence" value="ECO:0007669"/>
    <property type="project" value="UniProtKB-UniRule"/>
</dbReference>
<evidence type="ECO:0000256" key="3">
    <source>
        <dbReference type="ARBA" id="ARBA00009767"/>
    </source>
</evidence>
<feature type="binding site" evidence="10">
    <location>
        <position position="245"/>
    </location>
    <ligand>
        <name>Mg(2+)</name>
        <dbReference type="ChEBI" id="CHEBI:18420"/>
    </ligand>
</feature>
<evidence type="ECO:0000256" key="9">
    <source>
        <dbReference type="ARBA" id="ARBA00023304"/>
    </source>
</evidence>
<gene>
    <name evidence="10" type="primary">leuA</name>
    <name evidence="12" type="ORF">CK501_09290</name>
</gene>
<dbReference type="CDD" id="cd07942">
    <property type="entry name" value="DRE_TIM_LeuA"/>
    <property type="match status" value="1"/>
</dbReference>
<proteinExistence type="inferred from homology"/>
<comment type="subcellular location">
    <subcellularLocation>
        <location evidence="10">Cytoplasm</location>
    </subcellularLocation>
</comment>
<feature type="binding site" evidence="10">
    <location>
        <position position="39"/>
    </location>
    <ligand>
        <name>Mg(2+)</name>
        <dbReference type="ChEBI" id="CHEBI:18420"/>
    </ligand>
</feature>
<dbReference type="Proteomes" id="UP000218896">
    <property type="component" value="Unassembled WGS sequence"/>
</dbReference>
<dbReference type="SMART" id="SM00917">
    <property type="entry name" value="LeuA_dimer"/>
    <property type="match status" value="1"/>
</dbReference>
<dbReference type="AlphaFoldDB" id="A0A2A2F7F7"/>
<dbReference type="InterPro" id="IPR005668">
    <property type="entry name" value="IPM_Synthase"/>
</dbReference>
<keyword evidence="13" id="KW-1185">Reference proteome</keyword>
<dbReference type="InterPro" id="IPR039371">
    <property type="entry name" value="LeuA_N_DRE-TIM"/>
</dbReference>
<dbReference type="PROSITE" id="PS00815">
    <property type="entry name" value="AIPM_HOMOCIT_SYNTH_1"/>
    <property type="match status" value="1"/>
</dbReference>
<comment type="pathway">
    <text evidence="2 10">Amino-acid biosynthesis; L-leucine biosynthesis; L-leucine from 3-methyl-2-oxobutanoate: step 1/4.</text>
</comment>
<dbReference type="NCBIfam" id="NF002991">
    <property type="entry name" value="PRK03739.1"/>
    <property type="match status" value="1"/>
</dbReference>
<feature type="region of interest" description="Regulatory domain" evidence="10">
    <location>
        <begin position="436"/>
        <end position="558"/>
    </location>
</feature>
<dbReference type="PROSITE" id="PS00816">
    <property type="entry name" value="AIPM_HOMOCIT_SYNTH_2"/>
    <property type="match status" value="1"/>
</dbReference>
<evidence type="ECO:0000259" key="11">
    <source>
        <dbReference type="PROSITE" id="PS50991"/>
    </source>
</evidence>
<accession>A0A2A2F7F7</accession>
<dbReference type="InterPro" id="IPR002034">
    <property type="entry name" value="AIPM/Hcit_synth_CS"/>
</dbReference>
<dbReference type="PROSITE" id="PS50991">
    <property type="entry name" value="PYR_CT"/>
    <property type="match status" value="1"/>
</dbReference>
<feature type="binding site" evidence="10">
    <location>
        <position position="279"/>
    </location>
    <ligand>
        <name>Mg(2+)</name>
        <dbReference type="ChEBI" id="CHEBI:18420"/>
    </ligand>
</feature>
<dbReference type="SUPFAM" id="SSF110921">
    <property type="entry name" value="2-isopropylmalate synthase LeuA, allosteric (dimerisation) domain"/>
    <property type="match status" value="1"/>
</dbReference>
<dbReference type="Pfam" id="PF00682">
    <property type="entry name" value="HMGL-like"/>
    <property type="match status" value="1"/>
</dbReference>
<dbReference type="InterPro" id="IPR000891">
    <property type="entry name" value="PYR_CT"/>
</dbReference>
<comment type="similarity">
    <text evidence="3 10">Belongs to the alpha-IPM synthase/homocitrate synthase family. LeuA type 2 subfamily.</text>
</comment>
<keyword evidence="10" id="KW-0460">Magnesium</keyword>
<dbReference type="SUPFAM" id="SSF51569">
    <property type="entry name" value="Aldolase"/>
    <property type="match status" value="1"/>
</dbReference>
<dbReference type="InterPro" id="IPR054692">
    <property type="entry name" value="LeuA-like_post-cat"/>
</dbReference>
<dbReference type="Pfam" id="PF22615">
    <property type="entry name" value="IPMS_D2"/>
    <property type="match status" value="1"/>
</dbReference>
<dbReference type="SUPFAM" id="SSF89000">
    <property type="entry name" value="post-HMGL domain-like"/>
    <property type="match status" value="1"/>
</dbReference>
<keyword evidence="8 10" id="KW-0479">Metal-binding</keyword>
<comment type="catalytic activity">
    <reaction evidence="1 10">
        <text>3-methyl-2-oxobutanoate + acetyl-CoA + H2O = (2S)-2-isopropylmalate + CoA + H(+)</text>
        <dbReference type="Rhea" id="RHEA:21524"/>
        <dbReference type="ChEBI" id="CHEBI:1178"/>
        <dbReference type="ChEBI" id="CHEBI:11851"/>
        <dbReference type="ChEBI" id="CHEBI:15377"/>
        <dbReference type="ChEBI" id="CHEBI:15378"/>
        <dbReference type="ChEBI" id="CHEBI:57287"/>
        <dbReference type="ChEBI" id="CHEBI:57288"/>
        <dbReference type="EC" id="2.3.3.13"/>
    </reaction>
</comment>
<dbReference type="RefSeq" id="WP_095617442.1">
    <property type="nucleotide sequence ID" value="NZ_NSKD01000003.1"/>
</dbReference>
<keyword evidence="7 10" id="KW-0808">Transferase</keyword>
<evidence type="ECO:0000256" key="1">
    <source>
        <dbReference type="ARBA" id="ARBA00000064"/>
    </source>
</evidence>
<comment type="cofactor">
    <cofactor evidence="10">
        <name>Mg(2+)</name>
        <dbReference type="ChEBI" id="CHEBI:18420"/>
    </cofactor>
</comment>
<dbReference type="Pfam" id="PF08502">
    <property type="entry name" value="LeuA_dimer"/>
    <property type="match status" value="1"/>
</dbReference>
<dbReference type="GO" id="GO:0003852">
    <property type="term" value="F:2-isopropylmalate synthase activity"/>
    <property type="evidence" value="ECO:0007669"/>
    <property type="project" value="UniProtKB-UniRule"/>
</dbReference>
<dbReference type="PANTHER" id="PTHR46911">
    <property type="match status" value="1"/>
</dbReference>
<evidence type="ECO:0000313" key="12">
    <source>
        <dbReference type="EMBL" id="PAU80607.1"/>
    </source>
</evidence>
<evidence type="ECO:0000256" key="5">
    <source>
        <dbReference type="ARBA" id="ARBA00022430"/>
    </source>
</evidence>
<dbReference type="PANTHER" id="PTHR46911:SF1">
    <property type="entry name" value="2-ISOPROPYLMALATE SYNTHASE"/>
    <property type="match status" value="1"/>
</dbReference>
<keyword evidence="10" id="KW-0963">Cytoplasm</keyword>
<dbReference type="UniPathway" id="UPA00048">
    <property type="reaction ID" value="UER00070"/>
</dbReference>
<dbReference type="Gene3D" id="3.20.20.70">
    <property type="entry name" value="Aldolase class I"/>
    <property type="match status" value="1"/>
</dbReference>
<name>A0A2A2F7F7_9GAMM</name>
<evidence type="ECO:0000256" key="8">
    <source>
        <dbReference type="ARBA" id="ARBA00022723"/>
    </source>
</evidence>
<feature type="domain" description="Pyruvate carboxyltransferase" evidence="11">
    <location>
        <begin position="30"/>
        <end position="304"/>
    </location>
</feature>
<dbReference type="GO" id="GO:0000287">
    <property type="term" value="F:magnesium ion binding"/>
    <property type="evidence" value="ECO:0007669"/>
    <property type="project" value="UniProtKB-UniRule"/>
</dbReference>
<dbReference type="InterPro" id="IPR013709">
    <property type="entry name" value="2-isopropylmalate_synth_dimer"/>
</dbReference>
<dbReference type="InterPro" id="IPR013785">
    <property type="entry name" value="Aldolase_TIM"/>
</dbReference>
<dbReference type="GO" id="GO:0005737">
    <property type="term" value="C:cytoplasm"/>
    <property type="evidence" value="ECO:0007669"/>
    <property type="project" value="UniProtKB-SubCell"/>
</dbReference>
<evidence type="ECO:0000256" key="10">
    <source>
        <dbReference type="HAMAP-Rule" id="MF_00572"/>
    </source>
</evidence>
<keyword evidence="6 10" id="KW-0028">Amino-acid biosynthesis</keyword>
<comment type="function">
    <text evidence="10">Catalyzes the condensation of the acetyl group of acetyl-CoA with 3-methyl-2-oxobutanoate (2-ketoisovalerate) to form 3-carboxy-3-hydroxy-4-methylpentanoate (2-isopropylmalate).</text>
</comment>
<evidence type="ECO:0000256" key="2">
    <source>
        <dbReference type="ARBA" id="ARBA00004689"/>
    </source>
</evidence>